<evidence type="ECO:0000259" key="3">
    <source>
        <dbReference type="Pfam" id="PF01156"/>
    </source>
</evidence>
<protein>
    <submittedName>
        <fullName evidence="4">Inosine-uridine preferring nucleoside hydrolase</fullName>
    </submittedName>
</protein>
<dbReference type="STRING" id="1619234.SAMN05421730_103929"/>
<dbReference type="Proteomes" id="UP000199315">
    <property type="component" value="Unassembled WGS sequence"/>
</dbReference>
<dbReference type="InterPro" id="IPR001910">
    <property type="entry name" value="Inosine/uridine_hydrolase_dom"/>
</dbReference>
<evidence type="ECO:0000256" key="2">
    <source>
        <dbReference type="ARBA" id="ARBA00023295"/>
    </source>
</evidence>
<feature type="domain" description="Inosine/uridine-preferring nucleoside hydrolase" evidence="3">
    <location>
        <begin position="16"/>
        <end position="287"/>
    </location>
</feature>
<dbReference type="InterPro" id="IPR036452">
    <property type="entry name" value="Ribo_hydro-like"/>
</dbReference>
<evidence type="ECO:0000256" key="1">
    <source>
        <dbReference type="ARBA" id="ARBA00022801"/>
    </source>
</evidence>
<dbReference type="Pfam" id="PF01156">
    <property type="entry name" value="IU_nuc_hydro"/>
    <property type="match status" value="1"/>
</dbReference>
<dbReference type="OrthoDB" id="2530052at2"/>
<accession>A0A1D3TY98</accession>
<name>A0A1D3TY98_9FIRM</name>
<keyword evidence="2" id="KW-0326">Glycosidase</keyword>
<keyword evidence="5" id="KW-1185">Reference proteome</keyword>
<dbReference type="SUPFAM" id="SSF53590">
    <property type="entry name" value="Nucleoside hydrolase"/>
    <property type="match status" value="1"/>
</dbReference>
<dbReference type="RefSeq" id="WP_091236755.1">
    <property type="nucleotide sequence ID" value="NZ_FMKA01000039.1"/>
</dbReference>
<dbReference type="EMBL" id="FMKA01000039">
    <property type="protein sequence ID" value="SCP99383.1"/>
    <property type="molecule type" value="Genomic_DNA"/>
</dbReference>
<organism evidence="4 5">
    <name type="scientific">Anaerobium acetethylicum</name>
    <dbReference type="NCBI Taxonomy" id="1619234"/>
    <lineage>
        <taxon>Bacteria</taxon>
        <taxon>Bacillati</taxon>
        <taxon>Bacillota</taxon>
        <taxon>Clostridia</taxon>
        <taxon>Lachnospirales</taxon>
        <taxon>Lachnospiraceae</taxon>
        <taxon>Anaerobium</taxon>
    </lineage>
</organism>
<dbReference type="InterPro" id="IPR023186">
    <property type="entry name" value="IUNH"/>
</dbReference>
<evidence type="ECO:0000313" key="5">
    <source>
        <dbReference type="Proteomes" id="UP000199315"/>
    </source>
</evidence>
<gene>
    <name evidence="4" type="ORF">SAMN05421730_103929</name>
</gene>
<sequence>MKEYLYKVPDSKKIRVIIDTDACAEGDDQFAIVHALLTPKFEVVGIVAEQFGSSEGQNSMEKSYEEIKRILQLTGLEGKIPVFRGAKSALNDEKTANISEGASFIVEEALKDDYRPLFVLNMGAITNLASAYLMNPEIADKLLAVWIGGGPYPTGYMDFNSANDINAVNVIMSSSMELWQIPLTAYTMMQVSFHELFERVKPCGEIGNYLVENLMRVNELECAMSFDFLPFAQNISNAAKTMVIRSGEGWSLGDNPAVGVLITPQTRDSEERRAQKMNPDGSYGEYVSENRTIRVYHSIDSRVILEDMFAKIRYHFGN</sequence>
<dbReference type="GO" id="GO:0008477">
    <property type="term" value="F:purine nucleosidase activity"/>
    <property type="evidence" value="ECO:0007669"/>
    <property type="project" value="TreeGrafter"/>
</dbReference>
<dbReference type="PANTHER" id="PTHR12304:SF4">
    <property type="entry name" value="URIDINE NUCLEOSIDASE"/>
    <property type="match status" value="1"/>
</dbReference>
<dbReference type="GO" id="GO:0005829">
    <property type="term" value="C:cytosol"/>
    <property type="evidence" value="ECO:0007669"/>
    <property type="project" value="TreeGrafter"/>
</dbReference>
<reference evidence="4 5" key="1">
    <citation type="submission" date="2016-09" db="EMBL/GenBank/DDBJ databases">
        <authorList>
            <person name="Capua I."/>
            <person name="De Benedictis P."/>
            <person name="Joannis T."/>
            <person name="Lombin L.H."/>
            <person name="Cattoli G."/>
        </authorList>
    </citation>
    <scope>NUCLEOTIDE SEQUENCE [LARGE SCALE GENOMIC DNA]</scope>
    <source>
        <strain evidence="4 5">GluBS11</strain>
    </source>
</reference>
<dbReference type="PANTHER" id="PTHR12304">
    <property type="entry name" value="INOSINE-URIDINE PREFERRING NUCLEOSIDE HYDROLASE"/>
    <property type="match status" value="1"/>
</dbReference>
<dbReference type="GO" id="GO:0006152">
    <property type="term" value="P:purine nucleoside catabolic process"/>
    <property type="evidence" value="ECO:0007669"/>
    <property type="project" value="TreeGrafter"/>
</dbReference>
<dbReference type="Gene3D" id="3.90.245.10">
    <property type="entry name" value="Ribonucleoside hydrolase-like"/>
    <property type="match status" value="1"/>
</dbReference>
<dbReference type="AlphaFoldDB" id="A0A1D3TY98"/>
<evidence type="ECO:0000313" key="4">
    <source>
        <dbReference type="EMBL" id="SCP99383.1"/>
    </source>
</evidence>
<keyword evidence="1 4" id="KW-0378">Hydrolase</keyword>
<proteinExistence type="predicted"/>